<dbReference type="PROSITE" id="PS50084">
    <property type="entry name" value="KH_TYPE_1"/>
    <property type="match status" value="1"/>
</dbReference>
<proteinExistence type="predicted"/>
<evidence type="ECO:0000313" key="5">
    <source>
        <dbReference type="Proteomes" id="UP000244066"/>
    </source>
</evidence>
<dbReference type="EMBL" id="NDWU01000005">
    <property type="protein sequence ID" value="PUA33045.1"/>
    <property type="molecule type" value="Genomic_DNA"/>
</dbReference>
<dbReference type="PANTHER" id="PTHR12826">
    <property type="entry name" value="RIBONUCLEASE Y"/>
    <property type="match status" value="1"/>
</dbReference>
<reference evidence="4 5" key="1">
    <citation type="submission" date="2017-04" db="EMBL/GenBank/DDBJ databases">
        <title>Draft Aigarchaeota genome from a New Zealand hot spring.</title>
        <authorList>
            <person name="Reysenbach A.-L."/>
            <person name="Donaho J.A."/>
            <person name="Gerhart J."/>
            <person name="Kelley J.F."/>
            <person name="Kouba K."/>
            <person name="Podar M."/>
            <person name="Stott M."/>
        </authorList>
    </citation>
    <scope>NUCLEOTIDE SEQUENCE [LARGE SCALE GENOMIC DNA]</scope>
    <source>
        <strain evidence="4">NZ13_MG1</strain>
    </source>
</reference>
<dbReference type="Pfam" id="PF00013">
    <property type="entry name" value="KH_1"/>
    <property type="match status" value="1"/>
</dbReference>
<dbReference type="InterPro" id="IPR004087">
    <property type="entry name" value="KH_dom"/>
</dbReference>
<dbReference type="InterPro" id="IPR036612">
    <property type="entry name" value="KH_dom_type_1_sf"/>
</dbReference>
<protein>
    <recommendedName>
        <fullName evidence="3">K Homology domain-containing protein</fullName>
    </recommendedName>
</protein>
<evidence type="ECO:0000313" key="4">
    <source>
        <dbReference type="EMBL" id="PUA33045.1"/>
    </source>
</evidence>
<evidence type="ECO:0000259" key="3">
    <source>
        <dbReference type="SMART" id="SM00322"/>
    </source>
</evidence>
<sequence length="190" mass="20580">MHGVFTVIIPKDRIGVLIGVNGSVKETIEEKLGVKLTIDSSDGVVSIALAKSPEEGGDPASLFKARDVVLAIGRGFSPDRAFKLFEEDTVLSIIHLEDFIGKNVNDLVRVRARLIGTGGKTRRIIEENAHVLVSVYGDTVAIIGDPQDVEAAKEAVIRLITGSPHSAVYRMLDEYARKRKAGKFVPGFKT</sequence>
<accession>A0A2R7Y697</accession>
<dbReference type="AlphaFoldDB" id="A0A2R7Y697"/>
<dbReference type="Pfam" id="PF22891">
    <property type="entry name" value="KH_PNO1_2nd"/>
    <property type="match status" value="1"/>
</dbReference>
<name>A0A2R7Y697_9ARCH</name>
<dbReference type="InterPro" id="IPR055211">
    <property type="entry name" value="KH_PNO1_2nd"/>
</dbReference>
<dbReference type="PANTHER" id="PTHR12826:SF13">
    <property type="entry name" value="RNA-BINDING PROTEIN PNO1"/>
    <property type="match status" value="1"/>
</dbReference>
<dbReference type="SMART" id="SM00322">
    <property type="entry name" value="KH"/>
    <property type="match status" value="2"/>
</dbReference>
<organism evidence="4 5">
    <name type="scientific">Candidatus Terraquivivens tikiterensis</name>
    <dbReference type="NCBI Taxonomy" id="1980982"/>
    <lineage>
        <taxon>Archaea</taxon>
        <taxon>Nitrososphaerota</taxon>
        <taxon>Candidatus Wolframiiraptoraceae</taxon>
        <taxon>Candidatus Terraquivivens</taxon>
    </lineage>
</organism>
<dbReference type="NCBIfam" id="TIGR03665">
    <property type="entry name" value="arCOG04150"/>
    <property type="match status" value="1"/>
</dbReference>
<dbReference type="SUPFAM" id="SSF54791">
    <property type="entry name" value="Eukaryotic type KH-domain (KH-domain type I)"/>
    <property type="match status" value="2"/>
</dbReference>
<gene>
    <name evidence="4" type="ORF">B9J98_02970</name>
</gene>
<dbReference type="Gene3D" id="3.30.1370.10">
    <property type="entry name" value="K Homology domain, type 1"/>
    <property type="match status" value="2"/>
</dbReference>
<evidence type="ECO:0000256" key="1">
    <source>
        <dbReference type="ARBA" id="ARBA00022884"/>
    </source>
</evidence>
<feature type="domain" description="K Homology" evidence="3">
    <location>
        <begin position="1"/>
        <end position="74"/>
    </location>
</feature>
<dbReference type="GO" id="GO:0003723">
    <property type="term" value="F:RNA binding"/>
    <property type="evidence" value="ECO:0007669"/>
    <property type="project" value="UniProtKB-UniRule"/>
</dbReference>
<dbReference type="CDD" id="cd22389">
    <property type="entry name" value="KH-I_Dim2p_like_rpt1"/>
    <property type="match status" value="1"/>
</dbReference>
<dbReference type="InterPro" id="IPR004088">
    <property type="entry name" value="KH_dom_type_1"/>
</dbReference>
<feature type="domain" description="K Homology" evidence="3">
    <location>
        <begin position="102"/>
        <end position="161"/>
    </location>
</feature>
<dbReference type="Proteomes" id="UP000244066">
    <property type="component" value="Unassembled WGS sequence"/>
</dbReference>
<evidence type="ECO:0000256" key="2">
    <source>
        <dbReference type="PROSITE-ProRule" id="PRU00117"/>
    </source>
</evidence>
<keyword evidence="1 2" id="KW-0694">RNA-binding</keyword>
<comment type="caution">
    <text evidence="4">The sequence shown here is derived from an EMBL/GenBank/DDBJ whole genome shotgun (WGS) entry which is preliminary data.</text>
</comment>
<dbReference type="InterPro" id="IPR019964">
    <property type="entry name" value="KH_domain_protein_archaea"/>
</dbReference>